<dbReference type="InterPro" id="IPR026246">
    <property type="entry name" value="Fsip1"/>
</dbReference>
<feature type="region of interest" description="Disordered" evidence="4">
    <location>
        <begin position="1"/>
        <end position="92"/>
    </location>
</feature>
<feature type="region of interest" description="Disordered" evidence="4">
    <location>
        <begin position="130"/>
        <end position="152"/>
    </location>
</feature>
<dbReference type="PRINTS" id="PR02075">
    <property type="entry name" value="FIBSHEATHIP1"/>
</dbReference>
<feature type="region of interest" description="Disordered" evidence="4">
    <location>
        <begin position="740"/>
        <end position="797"/>
    </location>
</feature>
<dbReference type="OrthoDB" id="9946895at2759"/>
<feature type="region of interest" description="Disordered" evidence="4">
    <location>
        <begin position="617"/>
        <end position="664"/>
    </location>
</feature>
<protein>
    <recommendedName>
        <fullName evidence="2">Fibrous sheath-interacting protein 1</fullName>
    </recommendedName>
</protein>
<evidence type="ECO:0000313" key="5">
    <source>
        <dbReference type="EMBL" id="VDI10091.1"/>
    </source>
</evidence>
<dbReference type="Pfam" id="PF15554">
    <property type="entry name" value="FSIP1"/>
    <property type="match status" value="1"/>
</dbReference>
<dbReference type="AlphaFoldDB" id="A0A8B6CUK0"/>
<feature type="compositionally biased region" description="Polar residues" evidence="4">
    <location>
        <begin position="487"/>
        <end position="509"/>
    </location>
</feature>
<feature type="compositionally biased region" description="Basic and acidic residues" evidence="4">
    <location>
        <begin position="13"/>
        <end position="33"/>
    </location>
</feature>
<feature type="compositionally biased region" description="Low complexity" evidence="4">
    <location>
        <begin position="740"/>
        <end position="752"/>
    </location>
</feature>
<feature type="region of interest" description="Disordered" evidence="4">
    <location>
        <begin position="487"/>
        <end position="512"/>
    </location>
</feature>
<dbReference type="PANTHER" id="PTHR22012">
    <property type="entry name" value="FIBROUS SHEATH INTERACTING PROTEIN 1"/>
    <property type="match status" value="1"/>
</dbReference>
<accession>A0A8B6CUK0</accession>
<keyword evidence="3" id="KW-0175">Coiled coil</keyword>
<feature type="compositionally biased region" description="Polar residues" evidence="4">
    <location>
        <begin position="277"/>
        <end position="289"/>
    </location>
</feature>
<feature type="compositionally biased region" description="Acidic residues" evidence="4">
    <location>
        <begin position="34"/>
        <end position="45"/>
    </location>
</feature>
<evidence type="ECO:0000256" key="1">
    <source>
        <dbReference type="ARBA" id="ARBA00010495"/>
    </source>
</evidence>
<keyword evidence="6" id="KW-1185">Reference proteome</keyword>
<proteinExistence type="inferred from homology"/>
<organism evidence="5 6">
    <name type="scientific">Mytilus galloprovincialis</name>
    <name type="common">Mediterranean mussel</name>
    <dbReference type="NCBI Taxonomy" id="29158"/>
    <lineage>
        <taxon>Eukaryota</taxon>
        <taxon>Metazoa</taxon>
        <taxon>Spiralia</taxon>
        <taxon>Lophotrochozoa</taxon>
        <taxon>Mollusca</taxon>
        <taxon>Bivalvia</taxon>
        <taxon>Autobranchia</taxon>
        <taxon>Pteriomorphia</taxon>
        <taxon>Mytilida</taxon>
        <taxon>Mytiloidea</taxon>
        <taxon>Mytilidae</taxon>
        <taxon>Mytilinae</taxon>
        <taxon>Mytilus</taxon>
    </lineage>
</organism>
<evidence type="ECO:0000256" key="4">
    <source>
        <dbReference type="SAM" id="MobiDB-lite"/>
    </source>
</evidence>
<dbReference type="Proteomes" id="UP000596742">
    <property type="component" value="Unassembled WGS sequence"/>
</dbReference>
<sequence length="797" mass="90935">MNGHSDNPDLEDMDLHLNLESLDTNKSHSHNFEMSDESSEWEDDPMLMNQEVKKEKLPDELSINLQGLSGAEGSDNDKQHGGLLPYEDGIDVDSDEEKEIMKEIKDEIQKQIRGEMKSELELYQAKVAALEAGSSRAEESDRDTGQEDMDPKMKEAILKMRKLDRILSKKIKREREVKKDRMILERRIKSELEGINQQNHDVKLNTEKFLALTLPPSHNEGYIAGIKLSDLPDEPVFATQLNEQDYPNLKSGGAKSKGNSSRSETSQSAKSTDRDTMSASDTTSMNGSTKGSKKHKKKKDFIKRNKELAADAENPIPMTQEEKDRVESLLTDLDQLPEITEDENVDEFRIPRFELAVHSGEGFVPDDDDQKSLRNIESRLKEIMPPEDFESVMHTPSTPQSYKLFTPVSIKSNMDIEHFGEKALLEYKDQRELRERLFDVDEQLSNLSNRDEDELSEISGVLPRSQLNDLLDQCARSISRTSYSDLSSRVSEADSESTLCNSSESTPRTPKSCREMLMENPPKLSEDVLHKLLTDAHTALPSRLSTLREEDENDDEIEKTFVEDVSSRVERWRKIREDNEMYNDVELSNEISGVLSEQAESARSERWKKIQELLMNIENEDNENDNSQTDRPYTERPSNEPSQQTDSIQEYSSRTVEETNGSETDIYQEWVPSENYPKENVEPVYSMNEPFFQRKNQVLKSDSFSLERSDSVNSDSKTPFLPEINRSGSLVYQDYSRVSSAQSGRSSASSVRTNIYNSKHQDSIEIMSIDGECITPRPPDSERPSSSKSRTVTPLNR</sequence>
<comment type="caution">
    <text evidence="5">The sequence shown here is derived from an EMBL/GenBank/DDBJ whole genome shotgun (WGS) entry which is preliminary data.</text>
</comment>
<evidence type="ECO:0000313" key="6">
    <source>
        <dbReference type="Proteomes" id="UP000596742"/>
    </source>
</evidence>
<feature type="compositionally biased region" description="Basic residues" evidence="4">
    <location>
        <begin position="291"/>
        <end position="300"/>
    </location>
</feature>
<name>A0A8B6CUK0_MYTGA</name>
<feature type="compositionally biased region" description="Polar residues" evidence="4">
    <location>
        <begin position="639"/>
        <end position="664"/>
    </location>
</feature>
<dbReference type="EMBL" id="UYJE01002364">
    <property type="protein sequence ID" value="VDI10091.1"/>
    <property type="molecule type" value="Genomic_DNA"/>
</dbReference>
<comment type="similarity">
    <text evidence="1">Belongs to the FSIP1 family.</text>
</comment>
<dbReference type="PANTHER" id="PTHR22012:SF2">
    <property type="entry name" value="FIBROUS SHEATH-INTERACTING PROTEIN 1"/>
    <property type="match status" value="1"/>
</dbReference>
<feature type="region of interest" description="Disordered" evidence="4">
    <location>
        <begin position="240"/>
        <end position="300"/>
    </location>
</feature>
<feature type="compositionally biased region" description="Low complexity" evidence="4">
    <location>
        <begin position="250"/>
        <end position="263"/>
    </location>
</feature>
<feature type="compositionally biased region" description="Basic and acidic residues" evidence="4">
    <location>
        <begin position="136"/>
        <end position="152"/>
    </location>
</feature>
<evidence type="ECO:0000256" key="3">
    <source>
        <dbReference type="ARBA" id="ARBA00023054"/>
    </source>
</evidence>
<reference evidence="5" key="1">
    <citation type="submission" date="2018-11" db="EMBL/GenBank/DDBJ databases">
        <authorList>
            <person name="Alioto T."/>
            <person name="Alioto T."/>
        </authorList>
    </citation>
    <scope>NUCLEOTIDE SEQUENCE</scope>
</reference>
<evidence type="ECO:0000256" key="2">
    <source>
        <dbReference type="ARBA" id="ARBA00019480"/>
    </source>
</evidence>
<gene>
    <name evidence="5" type="ORF">MGAL_10B022168</name>
</gene>